<dbReference type="EMBL" id="CP002543">
    <property type="protein sequence ID" value="ADY72749.1"/>
    <property type="molecule type" value="Genomic_DNA"/>
</dbReference>
<gene>
    <name evidence="3" type="ordered locus">Dester_0090</name>
</gene>
<dbReference type="PANTHER" id="PTHR13016">
    <property type="entry name" value="AMMECR1 HOMOLOG"/>
    <property type="match status" value="1"/>
</dbReference>
<reference evidence="3 4" key="1">
    <citation type="journal article" date="2011" name="Stand. Genomic Sci.">
        <title>Complete genome sequence of the thermophilic sulfur-reducer Desulfurobacterium thermolithotrophum type strain (BSA(T)) from a deep-sea hydrothermal vent.</title>
        <authorList>
            <person name="Goker M."/>
            <person name="Daligault H."/>
            <person name="Mwirichia R."/>
            <person name="Lapidus A."/>
            <person name="Lucas S."/>
            <person name="Deshpande S."/>
            <person name="Pagani I."/>
            <person name="Tapia R."/>
            <person name="Cheng J.F."/>
            <person name="Goodwin L."/>
            <person name="Pitluck S."/>
            <person name="Liolios K."/>
            <person name="Ivanova N."/>
            <person name="Mavromatis K."/>
            <person name="Mikhailova N."/>
            <person name="Pati A."/>
            <person name="Chen A."/>
            <person name="Palaniappan K."/>
            <person name="Han C."/>
            <person name="Land M."/>
            <person name="Hauser L."/>
            <person name="Pan C."/>
            <person name="Brambilla E.M."/>
            <person name="Rohde M."/>
            <person name="Spring S."/>
            <person name="Sikorski J."/>
            <person name="Wirth R."/>
            <person name="Detter J.C."/>
            <person name="Woyke T."/>
            <person name="Bristow J."/>
            <person name="Eisen J.A."/>
            <person name="Markowitz V."/>
            <person name="Hugenholtz P."/>
            <person name="Kyrpides N.C."/>
            <person name="Klenk H.P."/>
        </authorList>
    </citation>
    <scope>NUCLEOTIDE SEQUENCE [LARGE SCALE GENOMIC DNA]</scope>
    <source>
        <strain evidence="4">DSM 11699 / BSA</strain>
    </source>
</reference>
<protein>
    <recommendedName>
        <fullName evidence="1">Protein Dester_0090</fullName>
    </recommendedName>
</protein>
<dbReference type="Pfam" id="PF01871">
    <property type="entry name" value="AMMECR1"/>
    <property type="match status" value="1"/>
</dbReference>
<dbReference type="Gene3D" id="3.30.1490.150">
    <property type="entry name" value="Hypothetical protein ph0010, domain 2"/>
    <property type="match status" value="1"/>
</dbReference>
<dbReference type="InterPro" id="IPR027485">
    <property type="entry name" value="AMMECR1_N"/>
</dbReference>
<dbReference type="InterPro" id="IPR002733">
    <property type="entry name" value="AMMECR1_domain"/>
</dbReference>
<dbReference type="PANTHER" id="PTHR13016:SF0">
    <property type="entry name" value="AMME SYNDROME CANDIDATE GENE 1 PROTEIN"/>
    <property type="match status" value="1"/>
</dbReference>
<dbReference type="PROSITE" id="PS51112">
    <property type="entry name" value="AMMECR1"/>
    <property type="match status" value="1"/>
</dbReference>
<dbReference type="RefSeq" id="WP_013637709.1">
    <property type="nucleotide sequence ID" value="NC_015185.1"/>
</dbReference>
<dbReference type="Gene3D" id="3.30.700.20">
    <property type="entry name" value="Hypothetical protein ph0010, domain 1"/>
    <property type="match status" value="1"/>
</dbReference>
<evidence type="ECO:0000259" key="2">
    <source>
        <dbReference type="PROSITE" id="PS51112"/>
    </source>
</evidence>
<name>F0S0U5_DESTD</name>
<dbReference type="HOGENOM" id="CLU_095686_1_1_0"/>
<dbReference type="InterPro" id="IPR027623">
    <property type="entry name" value="AmmeMemoSam_A"/>
</dbReference>
<evidence type="ECO:0000313" key="3">
    <source>
        <dbReference type="EMBL" id="ADY72749.1"/>
    </source>
</evidence>
<dbReference type="STRING" id="868864.Dester_0090"/>
<dbReference type="OrthoDB" id="159752at2"/>
<dbReference type="InterPro" id="IPR023472">
    <property type="entry name" value="Uncharacterised_MJ0810"/>
</dbReference>
<dbReference type="KEGG" id="dte:Dester_0090"/>
<dbReference type="InterPro" id="IPR023473">
    <property type="entry name" value="AMMECR1"/>
</dbReference>
<dbReference type="NCBIfam" id="TIGR04335">
    <property type="entry name" value="AmmeMemoSam_A"/>
    <property type="match status" value="1"/>
</dbReference>
<dbReference type="NCBIfam" id="NF002000">
    <property type="entry name" value="PRK00801.1"/>
    <property type="match status" value="1"/>
</dbReference>
<dbReference type="InParanoid" id="F0S0U5"/>
<dbReference type="InterPro" id="IPR036071">
    <property type="entry name" value="AMMECR1_dom_sf"/>
</dbReference>
<dbReference type="NCBIfam" id="TIGR00296">
    <property type="entry name" value="TIGR00296 family protein"/>
    <property type="match status" value="1"/>
</dbReference>
<accession>F0S0U5</accession>
<sequence>MELLTLKEGKFLVKLARKTIEDYLNFGIKIDPPENTPSRLFEERGVFVTLKRYPSMELRGCIGYPEPVMPLVFATIDAAISAATRDPRFYPVRPEELRDILVEVTVLTPPEPLDVPPERLPEEIKVGRDGLIVRCGLASGLLLPQVPIEWGWSEEEFLSQTCVKAGLPPNCWLDPRCQFYRFQGQIFTEVEPFSEVVEEKIIK</sequence>
<dbReference type="Proteomes" id="UP000007102">
    <property type="component" value="Chromosome"/>
</dbReference>
<dbReference type="eggNOG" id="COG2078">
    <property type="taxonomic scope" value="Bacteria"/>
</dbReference>
<organism evidence="3 4">
    <name type="scientific">Desulfurobacterium thermolithotrophum (strain DSM 11699 / BSA)</name>
    <dbReference type="NCBI Taxonomy" id="868864"/>
    <lineage>
        <taxon>Bacteria</taxon>
        <taxon>Pseudomonadati</taxon>
        <taxon>Aquificota</taxon>
        <taxon>Aquificia</taxon>
        <taxon>Desulfurobacteriales</taxon>
        <taxon>Desulfurobacteriaceae</taxon>
        <taxon>Desulfurobacterium</taxon>
    </lineage>
</organism>
<dbReference type="AlphaFoldDB" id="F0S0U5"/>
<evidence type="ECO:0000313" key="4">
    <source>
        <dbReference type="Proteomes" id="UP000007102"/>
    </source>
</evidence>
<proteinExistence type="inferred from homology"/>
<dbReference type="HAMAP" id="MF_00645">
    <property type="entry name" value="AMMECR1"/>
    <property type="match status" value="1"/>
</dbReference>
<reference evidence="4" key="2">
    <citation type="submission" date="2011-02" db="EMBL/GenBank/DDBJ databases">
        <title>The complete genome of Desulfurobacterium thermolithotrophum DSM 11699.</title>
        <authorList>
            <consortium name="US DOE Joint Genome Institute (JGI-PGF)"/>
            <person name="Lucas S."/>
            <person name="Copeland A."/>
            <person name="Lapidus A."/>
            <person name="Bruce D."/>
            <person name="Goodwin L."/>
            <person name="Pitluck S."/>
            <person name="Kyrpides N."/>
            <person name="Mavromatis K."/>
            <person name="Pagani I."/>
            <person name="Ivanova N."/>
            <person name="Mikhailova N."/>
            <person name="Daligault H."/>
            <person name="Detter J.C."/>
            <person name="Tapia R."/>
            <person name="Han C."/>
            <person name="Land M."/>
            <person name="Hauser L."/>
            <person name="Markowitz V."/>
            <person name="Cheng J.-F."/>
            <person name="Hugenholtz P."/>
            <person name="Woyke T."/>
            <person name="Wu D."/>
            <person name="Spring S."/>
            <person name="Brambilla E."/>
            <person name="Klenk H.-P."/>
            <person name="Eisen J.A."/>
        </authorList>
    </citation>
    <scope>NUCLEOTIDE SEQUENCE [LARGE SCALE GENOMIC DNA]</scope>
    <source>
        <strain evidence="4">DSM 11699 / BSA</strain>
    </source>
</reference>
<dbReference type="SUPFAM" id="SSF143447">
    <property type="entry name" value="AMMECR1-like"/>
    <property type="match status" value="1"/>
</dbReference>
<evidence type="ECO:0000256" key="1">
    <source>
        <dbReference type="HAMAP-Rule" id="MF_00645"/>
    </source>
</evidence>
<keyword evidence="4" id="KW-1185">Reference proteome</keyword>
<feature type="domain" description="AMMECR1" evidence="2">
    <location>
        <begin position="7"/>
        <end position="198"/>
    </location>
</feature>